<dbReference type="EMBL" id="UZAL01026706">
    <property type="protein sequence ID" value="VDP24841.1"/>
    <property type="molecule type" value="Genomic_DNA"/>
</dbReference>
<sequence length="46" mass="5338">MPTFNKLNEQCLIINSSAAMTDYEHSALPRFQNYIQIQYHEVCSST</sequence>
<evidence type="ECO:0000313" key="2">
    <source>
        <dbReference type="Proteomes" id="UP000269396"/>
    </source>
</evidence>
<gene>
    <name evidence="1" type="ORF">SMTD_LOCUS4732</name>
</gene>
<dbReference type="Proteomes" id="UP000269396">
    <property type="component" value="Unassembled WGS sequence"/>
</dbReference>
<evidence type="ECO:0000313" key="1">
    <source>
        <dbReference type="EMBL" id="VDP24841.1"/>
    </source>
</evidence>
<reference evidence="1 2" key="1">
    <citation type="submission" date="2018-11" db="EMBL/GenBank/DDBJ databases">
        <authorList>
            <consortium name="Pathogen Informatics"/>
        </authorList>
    </citation>
    <scope>NUCLEOTIDE SEQUENCE [LARGE SCALE GENOMIC DNA]</scope>
    <source>
        <strain>Denwood</strain>
        <strain evidence="2">Zambia</strain>
    </source>
</reference>
<dbReference type="AlphaFoldDB" id="A0A183NRJ6"/>
<proteinExistence type="predicted"/>
<name>A0A183NRJ6_9TREM</name>
<organism evidence="1 2">
    <name type="scientific">Schistosoma mattheei</name>
    <dbReference type="NCBI Taxonomy" id="31246"/>
    <lineage>
        <taxon>Eukaryota</taxon>
        <taxon>Metazoa</taxon>
        <taxon>Spiralia</taxon>
        <taxon>Lophotrochozoa</taxon>
        <taxon>Platyhelminthes</taxon>
        <taxon>Trematoda</taxon>
        <taxon>Digenea</taxon>
        <taxon>Strigeidida</taxon>
        <taxon>Schistosomatoidea</taxon>
        <taxon>Schistosomatidae</taxon>
        <taxon>Schistosoma</taxon>
    </lineage>
</organism>
<keyword evidence="2" id="KW-1185">Reference proteome</keyword>
<protein>
    <submittedName>
        <fullName evidence="1">Uncharacterized protein</fullName>
    </submittedName>
</protein>
<accession>A0A183NRJ6</accession>